<dbReference type="InterPro" id="IPR000531">
    <property type="entry name" value="Beta-barrel_TonB"/>
</dbReference>
<dbReference type="SUPFAM" id="SSF56935">
    <property type="entry name" value="Porins"/>
    <property type="match status" value="1"/>
</dbReference>
<keyword evidence="5 7" id="KW-0472">Membrane</keyword>
<evidence type="ECO:0000256" key="2">
    <source>
        <dbReference type="ARBA" id="ARBA00022448"/>
    </source>
</evidence>
<keyword evidence="9" id="KW-0675">Receptor</keyword>
<evidence type="ECO:0000256" key="6">
    <source>
        <dbReference type="ARBA" id="ARBA00023237"/>
    </source>
</evidence>
<dbReference type="InterPro" id="IPR036942">
    <property type="entry name" value="Beta-barrel_TonB_sf"/>
</dbReference>
<name>A0ABY4ZZY6_9CAUL</name>
<dbReference type="PANTHER" id="PTHR40980">
    <property type="entry name" value="PLUG DOMAIN-CONTAINING PROTEIN"/>
    <property type="match status" value="1"/>
</dbReference>
<evidence type="ECO:0000259" key="8">
    <source>
        <dbReference type="SMART" id="SM00965"/>
    </source>
</evidence>
<evidence type="ECO:0000256" key="7">
    <source>
        <dbReference type="RuleBase" id="RU003357"/>
    </source>
</evidence>
<protein>
    <submittedName>
        <fullName evidence="9">TonB-dependent receptor</fullName>
    </submittedName>
</protein>
<evidence type="ECO:0000313" key="10">
    <source>
        <dbReference type="Proteomes" id="UP001057520"/>
    </source>
</evidence>
<evidence type="ECO:0000256" key="5">
    <source>
        <dbReference type="ARBA" id="ARBA00023136"/>
    </source>
</evidence>
<keyword evidence="4" id="KW-0408">Iron</keyword>
<dbReference type="Gene3D" id="2.170.130.10">
    <property type="entry name" value="TonB-dependent receptor, plug domain"/>
    <property type="match status" value="1"/>
</dbReference>
<keyword evidence="6" id="KW-0998">Cell outer membrane</keyword>
<dbReference type="Gene3D" id="2.40.170.20">
    <property type="entry name" value="TonB-dependent receptor, beta-barrel domain"/>
    <property type="match status" value="1"/>
</dbReference>
<dbReference type="PANTHER" id="PTHR40980:SF4">
    <property type="entry name" value="TONB-DEPENDENT RECEPTOR-LIKE BETA-BARREL DOMAIN-CONTAINING PROTEIN"/>
    <property type="match status" value="1"/>
</dbReference>
<organism evidence="9 10">
    <name type="scientific">Caulobacter segnis</name>
    <dbReference type="NCBI Taxonomy" id="88688"/>
    <lineage>
        <taxon>Bacteria</taxon>
        <taxon>Pseudomonadati</taxon>
        <taxon>Pseudomonadota</taxon>
        <taxon>Alphaproteobacteria</taxon>
        <taxon>Caulobacterales</taxon>
        <taxon>Caulobacteraceae</taxon>
        <taxon>Caulobacter</taxon>
    </lineage>
</organism>
<dbReference type="InterPro" id="IPR010104">
    <property type="entry name" value="TonB_rcpt_bac"/>
</dbReference>
<feature type="domain" description="Secretin/TonB short N-terminal" evidence="8">
    <location>
        <begin position="33"/>
        <end position="84"/>
    </location>
</feature>
<sequence>MTPAVSVAAERAFDIKAQPMGEALNQFARQAGVQIFFPGEAAAGRRSPAVRGTMEPRAALTQLIAGSGLSIVGDDGKMIMLQGASGREDARLASDAATALEEIIVTSGPRAGDLKWGSDTVVNTVTQLEIQRLPNLDVSDVLARLPGVRRNETQSGENRYVQIRGLNNAAASQSVDGVLLTDYVNGSRATSTELLSANFIKNVTVTSTVTPDLDENANSAHVALTTISGLDNNGQHVADFRAYVGANNRNDGVLKTRKPVRLAGSWKGGLDDAGKWGLAMGASLDRLGSRQDAVSVASFNTINGTLVPNGALTKGETYSASQRVSAMARLDYRPSDKLSLFGEYFYLEHDFRTEQRTSTVSVAAAGAVNPTSTGGQFNAASASYGFNAGHPKLMDHIVQLGGDYAINDKDSLSVRVGVTYNRVLAGSIATSGFVLASSALTTPVGYSFGDDQLSFTPGSNAQTSKPANYRLNSKVTVGDTLSRDQNYFARIDYAHNMDLADNGLGFKLGAQLKTLDRSNVQRGYARILPSSGVLLSEVTSASNVTLFQPVDWNVDTFLSLVNTRGTPSPDANRLYAADPADSYGQNFNGSEEIGLGYGIVSFGWDRARLSAGVRAAHTHRELDQYEPDTVGKFIQGHYEQNYWHVLPSAYGSYDVTSNLKLRGAFTKTLERPAINSASRRLITSYDTPVTRSISYSNPYLMPIRSTNFDASAEYYYGRSAYLSFGGFAKDLHDISASSSSQSIGPDGVREVITYTSNVREVNGKKVYGKVRGLEAVWSDPQLPWIPERFGNLGLTLSYDYLVYQITAINGGGGTPPSDTRLVDNAPRHFFNASLAYNKGPFAANLYLQEQSSVPSLSYNPANDRRTKYDPLLDLQASWQVSRNFRVMVEGRNMLDQDITDRYGVTNYGPAYQIKNNGRTVWLGFQFTTF</sequence>
<dbReference type="Pfam" id="PF07715">
    <property type="entry name" value="Plug"/>
    <property type="match status" value="1"/>
</dbReference>
<comment type="similarity">
    <text evidence="7">Belongs to the TonB-dependent receptor family.</text>
</comment>
<evidence type="ECO:0000313" key="9">
    <source>
        <dbReference type="EMBL" id="USQ98111.1"/>
    </source>
</evidence>
<gene>
    <name evidence="9" type="ORF">MZV50_11445</name>
</gene>
<reference evidence="9 10" key="1">
    <citation type="submission" date="2022-04" db="EMBL/GenBank/DDBJ databases">
        <title>Genome sequence of soybean root-associated Caulobacter segnis RL271.</title>
        <authorList>
            <person name="Longley R."/>
            <person name="Bonito G."/>
            <person name="Trigodet F."/>
            <person name="Crosson S."/>
            <person name="Fiebig A."/>
        </authorList>
    </citation>
    <scope>NUCLEOTIDE SEQUENCE [LARGE SCALE GENOMIC DNA]</scope>
    <source>
        <strain evidence="9 10">RL271</strain>
    </source>
</reference>
<evidence type="ECO:0000256" key="4">
    <source>
        <dbReference type="ARBA" id="ARBA00023004"/>
    </source>
</evidence>
<dbReference type="Proteomes" id="UP001057520">
    <property type="component" value="Chromosome"/>
</dbReference>
<dbReference type="InterPro" id="IPR011662">
    <property type="entry name" value="Secretin/TonB_short_N"/>
</dbReference>
<dbReference type="NCBIfam" id="TIGR01782">
    <property type="entry name" value="TonB-Xanth-Caul"/>
    <property type="match status" value="1"/>
</dbReference>
<accession>A0ABY4ZZY6</accession>
<dbReference type="InterPro" id="IPR037066">
    <property type="entry name" value="Plug_dom_sf"/>
</dbReference>
<keyword evidence="10" id="KW-1185">Reference proteome</keyword>
<keyword evidence="2" id="KW-0813">Transport</keyword>
<keyword evidence="3" id="KW-0410">Iron transport</keyword>
<proteinExistence type="inferred from homology"/>
<dbReference type="Gene3D" id="3.55.50.30">
    <property type="match status" value="1"/>
</dbReference>
<dbReference type="Pfam" id="PF00593">
    <property type="entry name" value="TonB_dep_Rec_b-barrel"/>
    <property type="match status" value="1"/>
</dbReference>
<keyword evidence="3" id="KW-0406">Ion transport</keyword>
<comment type="subcellular location">
    <subcellularLocation>
        <location evidence="1 7">Cell outer membrane</location>
    </subcellularLocation>
</comment>
<dbReference type="EMBL" id="CP096040">
    <property type="protein sequence ID" value="USQ98111.1"/>
    <property type="molecule type" value="Genomic_DNA"/>
</dbReference>
<evidence type="ECO:0000256" key="1">
    <source>
        <dbReference type="ARBA" id="ARBA00004442"/>
    </source>
</evidence>
<dbReference type="SMART" id="SM00965">
    <property type="entry name" value="STN"/>
    <property type="match status" value="1"/>
</dbReference>
<keyword evidence="7" id="KW-0798">TonB box</keyword>
<dbReference type="InterPro" id="IPR012910">
    <property type="entry name" value="Plug_dom"/>
</dbReference>
<evidence type="ECO:0000256" key="3">
    <source>
        <dbReference type="ARBA" id="ARBA00022496"/>
    </source>
</evidence>